<accession>A0A1V4EPT6</accession>
<dbReference type="Pfam" id="PF01381">
    <property type="entry name" value="HTH_3"/>
    <property type="match status" value="1"/>
</dbReference>
<comment type="caution">
    <text evidence="3">The sequence shown here is derived from an EMBL/GenBank/DDBJ whole genome shotgun (WGS) entry which is preliminary data.</text>
</comment>
<gene>
    <name evidence="3" type="ORF">B2M26_14020</name>
</gene>
<dbReference type="SMART" id="SM00530">
    <property type="entry name" value="HTH_XRE"/>
    <property type="match status" value="1"/>
</dbReference>
<protein>
    <recommendedName>
        <fullName evidence="2">HTH cro/C1-type domain-containing protein</fullName>
    </recommendedName>
</protein>
<evidence type="ECO:0000256" key="1">
    <source>
        <dbReference type="ARBA" id="ARBA00023125"/>
    </source>
</evidence>
<sequence>MPRKGGNVIKSTVQFDGSRLKALRHKHGYTLADLSLRSGVSLSHISQLEKGGRKSPSIDYVYRLAEALSVSIYDLLQQHDSPFPELRDNISIASESAEKAWDRFSQTLRPDTLEFILSPEGPTYIAFAMRLREVRKSPKMLLRAVHEFLESENL</sequence>
<dbReference type="GO" id="GO:0003700">
    <property type="term" value="F:DNA-binding transcription factor activity"/>
    <property type="evidence" value="ECO:0007669"/>
    <property type="project" value="TreeGrafter"/>
</dbReference>
<feature type="domain" description="HTH cro/C1-type" evidence="2">
    <location>
        <begin position="20"/>
        <end position="75"/>
    </location>
</feature>
<dbReference type="PANTHER" id="PTHR46797:SF1">
    <property type="entry name" value="METHYLPHOSPHONATE SYNTHASE"/>
    <property type="match status" value="1"/>
</dbReference>
<dbReference type="Proteomes" id="UP000190229">
    <property type="component" value="Unassembled WGS sequence"/>
</dbReference>
<reference evidence="3 4" key="1">
    <citation type="submission" date="2017-02" db="EMBL/GenBank/DDBJ databases">
        <title>Draft genome of Acidibacillus ferrooxidans Huett2.</title>
        <authorList>
            <person name="Schopf S."/>
        </authorList>
    </citation>
    <scope>NUCLEOTIDE SEQUENCE [LARGE SCALE GENOMIC DNA]</scope>
    <source>
        <strain evidence="3 4">Huett2</strain>
    </source>
</reference>
<dbReference type="EMBL" id="MWPS01000046">
    <property type="protein sequence ID" value="OPG14953.1"/>
    <property type="molecule type" value="Genomic_DNA"/>
</dbReference>
<keyword evidence="4" id="KW-1185">Reference proteome</keyword>
<keyword evidence="1" id="KW-0238">DNA-binding</keyword>
<proteinExistence type="predicted"/>
<dbReference type="SUPFAM" id="SSF47413">
    <property type="entry name" value="lambda repressor-like DNA-binding domains"/>
    <property type="match status" value="1"/>
</dbReference>
<dbReference type="Gene3D" id="1.10.260.40">
    <property type="entry name" value="lambda repressor-like DNA-binding domains"/>
    <property type="match status" value="1"/>
</dbReference>
<dbReference type="InterPro" id="IPR050807">
    <property type="entry name" value="TransReg_Diox_bact_type"/>
</dbReference>
<dbReference type="AlphaFoldDB" id="A0A1V4EPT6"/>
<evidence type="ECO:0000313" key="4">
    <source>
        <dbReference type="Proteomes" id="UP000190229"/>
    </source>
</evidence>
<dbReference type="GO" id="GO:0005829">
    <property type="term" value="C:cytosol"/>
    <property type="evidence" value="ECO:0007669"/>
    <property type="project" value="TreeGrafter"/>
</dbReference>
<dbReference type="GO" id="GO:0003677">
    <property type="term" value="F:DNA binding"/>
    <property type="evidence" value="ECO:0007669"/>
    <property type="project" value="UniProtKB-KW"/>
</dbReference>
<dbReference type="InterPro" id="IPR010982">
    <property type="entry name" value="Lambda_DNA-bd_dom_sf"/>
</dbReference>
<name>A0A1V4EPT6_9BACL</name>
<evidence type="ECO:0000259" key="2">
    <source>
        <dbReference type="PROSITE" id="PS50943"/>
    </source>
</evidence>
<organism evidence="3 4">
    <name type="scientific">Ferroacidibacillus organovorans</name>
    <dbReference type="NCBI Taxonomy" id="1765683"/>
    <lineage>
        <taxon>Bacteria</taxon>
        <taxon>Bacillati</taxon>
        <taxon>Bacillota</taxon>
        <taxon>Bacilli</taxon>
        <taxon>Bacillales</taxon>
        <taxon>Alicyclobacillaceae</taxon>
        <taxon>Ferroacidibacillus</taxon>
    </lineage>
</organism>
<evidence type="ECO:0000313" key="3">
    <source>
        <dbReference type="EMBL" id="OPG14953.1"/>
    </source>
</evidence>
<dbReference type="PROSITE" id="PS50943">
    <property type="entry name" value="HTH_CROC1"/>
    <property type="match status" value="1"/>
</dbReference>
<dbReference type="InterPro" id="IPR001387">
    <property type="entry name" value="Cro/C1-type_HTH"/>
</dbReference>
<dbReference type="CDD" id="cd00093">
    <property type="entry name" value="HTH_XRE"/>
    <property type="match status" value="1"/>
</dbReference>
<dbReference type="PANTHER" id="PTHR46797">
    <property type="entry name" value="HTH-TYPE TRANSCRIPTIONAL REGULATOR"/>
    <property type="match status" value="1"/>
</dbReference>